<dbReference type="EMBL" id="SHKM01000001">
    <property type="protein sequence ID" value="RZT89626.1"/>
    <property type="molecule type" value="Genomic_DNA"/>
</dbReference>
<keyword evidence="2" id="KW-1185">Reference proteome</keyword>
<proteinExistence type="predicted"/>
<comment type="caution">
    <text evidence="1">The sequence shown here is derived from an EMBL/GenBank/DDBJ whole genome shotgun (WGS) entry which is preliminary data.</text>
</comment>
<evidence type="ECO:0000313" key="1">
    <source>
        <dbReference type="EMBL" id="RZT89626.1"/>
    </source>
</evidence>
<accession>A0ABY0IU58</accession>
<gene>
    <name evidence="1" type="ORF">EV678_0419</name>
</gene>
<dbReference type="Proteomes" id="UP000292136">
    <property type="component" value="Unassembled WGS sequence"/>
</dbReference>
<reference evidence="1 2" key="1">
    <citation type="submission" date="2019-02" db="EMBL/GenBank/DDBJ databases">
        <title>Genomic Encyclopedia of Type Strains, Phase IV (KMG-IV): sequencing the most valuable type-strain genomes for metagenomic binning, comparative biology and taxonomic classification.</title>
        <authorList>
            <person name="Goeker M."/>
        </authorList>
    </citation>
    <scope>NUCLEOTIDE SEQUENCE [LARGE SCALE GENOMIC DNA]</scope>
    <source>
        <strain evidence="1 2">DSM 21223</strain>
    </source>
</reference>
<sequence>MTRMIEEARCIFTRLWADAVWGNRPAALSFRPARPRHAARPMPHPQPAP</sequence>
<organism evidence="1 2">
    <name type="scientific">Azospira oryzae</name>
    <dbReference type="NCBI Taxonomy" id="146939"/>
    <lineage>
        <taxon>Bacteria</taxon>
        <taxon>Pseudomonadati</taxon>
        <taxon>Pseudomonadota</taxon>
        <taxon>Betaproteobacteria</taxon>
        <taxon>Rhodocyclales</taxon>
        <taxon>Rhodocyclaceae</taxon>
        <taxon>Azospira</taxon>
    </lineage>
</organism>
<evidence type="ECO:0000313" key="2">
    <source>
        <dbReference type="Proteomes" id="UP000292136"/>
    </source>
</evidence>
<name>A0ABY0IU58_9RHOO</name>
<protein>
    <submittedName>
        <fullName evidence="1">Uncharacterized protein</fullName>
    </submittedName>
</protein>